<sequence length="1090" mass="125114">KIKCKLELNSSGQCPSRTDFRHPCTSKKKKKTFYANTDPLYFPLFADPCHCQPPPPISLLFFCFSSIYNPKALPQSPPILPKCSAPKKRTVTCSQCDLTLLAKNLRTHIRRHFQSQCIDEKIGIFAVEKAFLGQATPIHVIKNTWGPNYRSACELDQCILNAEFAHNTGILPFECCHVKSLSFCKLVDNPNVALTDSSLSQLVQQKWFGEARKAQLLKLQQEANTAETPLSFHITVGGPSTKHFISVFEPTMSYYSRMGRVMVAYDKKKNNWHCPCARPHQSCIHKATAKWHLFQIMPQLFKRVKSSEEVFTSVHTCNDDTSCQDVSYPPNSPTVKRMMKYMLENKKIPVEIPPTILQKSKHGKAFNTFPKHLVPEEVECRICKELLSEPMMITCQAKIVTFHGVIQGVSTYYKLCNKCNLTYRYQEWSDGLHNFNDNVILSLHLCVVLRNSLQNHTAVGRVVQIIEATEGESLPKGDLIIYCSCNGSYHSFMCLFKFLHKCLTNLIIHKFKFLYITVSEIQSPPATYDGHVDIEEFWDAVAMDMISRGFYSSGKENPFTVSPSYHNWSPWIGPKTRESAMVLNTESAKVQSSTDGSDIDVPFTEERLCDELLHLKLCRQCGVDVAGSKMDLILRLRNKMSNRVTYNKVFEQVWGASGGLGVIMCPCGIVYSIKFNLRAESPRDFADLLLSWKHFPNITIYDYPRGLVAHTNKRMSLHPPFHPFEGRVQDPSENIQKAKEGKLKVHLPWLAHRKKIVDPDCHPLTGSSEHYCLCDVFHQNNSKDKRDVLRTIGLVPELAGKINSQCAEQLFSEVKRNNYFMNMLRPSAHIFLARNILHHRNLARNRKKLEQFKKLFSGNHNLQLDSNGKAIFVILSLLFTWNNLCLHNFEILFQQIMKPGEHDIFFLDPLHGQTFSQEEYMLIYRFYSALFGVQRLCMTAELQLLEVRCIFFLLCWNTVIFHSSKWINPFINTFQLPMEVLEMILLELVLQDGDAGYMNLSLTCSCFRAIVNKARFRKKAHYAWLDSVVNWEKWSETSKAELRVPFEIKECTMCKTVFKSCSGFYGNGKRGCLRGFYNSIEDPDCCFMCQ</sequence>
<keyword evidence="5" id="KW-1185">Reference proteome</keyword>
<dbReference type="InterPro" id="IPR041300">
    <property type="entry name" value="CxC7"/>
</dbReference>
<protein>
    <recommendedName>
        <fullName evidence="6">SAP domain-containing protein</fullName>
    </recommendedName>
</protein>
<dbReference type="Proteomes" id="UP001108240">
    <property type="component" value="Unplaced"/>
</dbReference>
<evidence type="ECO:0000259" key="1">
    <source>
        <dbReference type="Pfam" id="PF00646"/>
    </source>
</evidence>
<dbReference type="InterPro" id="IPR039598">
    <property type="entry name" value="HMGXB3"/>
</dbReference>
<accession>A0A9J8CR76</accession>
<dbReference type="Ensembl" id="ENSCCRT00000178596.1">
    <property type="protein sequence ID" value="ENSCCRP00000168386.1"/>
    <property type="gene ID" value="ENSCCRG00000064994.1"/>
</dbReference>
<dbReference type="PANTHER" id="PTHR17609">
    <property type="entry name" value="HMG DOMAIN-CONTAINING PROTEIN 3"/>
    <property type="match status" value="1"/>
</dbReference>
<dbReference type="GeneTree" id="ENSGT00390000006983"/>
<reference evidence="4" key="2">
    <citation type="submission" date="2025-09" db="UniProtKB">
        <authorList>
            <consortium name="Ensembl"/>
        </authorList>
    </citation>
    <scope>IDENTIFICATION</scope>
</reference>
<evidence type="ECO:0000313" key="5">
    <source>
        <dbReference type="Proteomes" id="UP001108240"/>
    </source>
</evidence>
<proteinExistence type="predicted"/>
<evidence type="ECO:0000259" key="3">
    <source>
        <dbReference type="Pfam" id="PF18866"/>
    </source>
</evidence>
<dbReference type="Pfam" id="PF18866">
    <property type="entry name" value="CxC7"/>
    <property type="match status" value="1"/>
</dbReference>
<dbReference type="PANTHER" id="PTHR17609:SF3">
    <property type="entry name" value="SAP DOMAIN-CONTAINING PROTEIN"/>
    <property type="match status" value="1"/>
</dbReference>
<dbReference type="Pfam" id="PF18717">
    <property type="entry name" value="CxC4"/>
    <property type="match status" value="1"/>
</dbReference>
<feature type="domain" description="F-box" evidence="1">
    <location>
        <begin position="975"/>
        <end position="1018"/>
    </location>
</feature>
<organism evidence="4 5">
    <name type="scientific">Cyprinus carpio carpio</name>
    <dbReference type="NCBI Taxonomy" id="630221"/>
    <lineage>
        <taxon>Eukaryota</taxon>
        <taxon>Metazoa</taxon>
        <taxon>Chordata</taxon>
        <taxon>Craniata</taxon>
        <taxon>Vertebrata</taxon>
        <taxon>Euteleostomi</taxon>
        <taxon>Actinopterygii</taxon>
        <taxon>Neopterygii</taxon>
        <taxon>Teleostei</taxon>
        <taxon>Ostariophysi</taxon>
        <taxon>Cypriniformes</taxon>
        <taxon>Cyprinidae</taxon>
        <taxon>Cyprininae</taxon>
        <taxon>Cyprinus</taxon>
    </lineage>
</organism>
<dbReference type="AlphaFoldDB" id="A0A9J8CR76"/>
<dbReference type="Pfam" id="PF00646">
    <property type="entry name" value="F-box"/>
    <property type="match status" value="1"/>
</dbReference>
<dbReference type="InterPro" id="IPR001810">
    <property type="entry name" value="F-box_dom"/>
</dbReference>
<reference evidence="4" key="1">
    <citation type="submission" date="2025-08" db="UniProtKB">
        <authorList>
            <consortium name="Ensembl"/>
        </authorList>
    </citation>
    <scope>IDENTIFICATION</scope>
</reference>
<evidence type="ECO:0000313" key="4">
    <source>
        <dbReference type="Ensembl" id="ENSCCRP00000168386.1"/>
    </source>
</evidence>
<evidence type="ECO:0000259" key="2">
    <source>
        <dbReference type="Pfam" id="PF18717"/>
    </source>
</evidence>
<feature type="domain" description="HMG" evidence="2">
    <location>
        <begin position="369"/>
        <end position="472"/>
    </location>
</feature>
<feature type="domain" description="CxC7-like cysteine cluster associated with KDZ transposases" evidence="3">
    <location>
        <begin position="1030"/>
        <end position="1087"/>
    </location>
</feature>
<dbReference type="OMA" id="KATAKWH"/>
<name>A0A9J8CR76_CYPCA</name>
<evidence type="ECO:0008006" key="6">
    <source>
        <dbReference type="Google" id="ProtNLM"/>
    </source>
</evidence>
<dbReference type="InterPro" id="IPR040648">
    <property type="entry name" value="HMGXB3_CxC4"/>
</dbReference>